<accession>A0AAW6TE98</accession>
<sequence>MDGNRHGHGVSYWSKV</sequence>
<protein>
    <submittedName>
        <fullName evidence="1">Uncharacterized protein</fullName>
    </submittedName>
</protein>
<reference evidence="1" key="1">
    <citation type="submission" date="2019-04" db="EMBL/GenBank/DDBJ databases">
        <title>Moraxella osloensis CCUG 73412, isolated from corneal scrapings as causative agent of keratitis.</title>
        <authorList>
            <person name="Connolly G."/>
            <person name="Jaen-Luchoro D."/>
            <person name="Pinyeiro-Iglesias B."/>
            <person name="Curry A."/>
            <person name="Knowles S."/>
            <person name="Moore E.R.B."/>
        </authorList>
    </citation>
    <scope>NUCLEOTIDE SEQUENCE</scope>
    <source>
        <strain evidence="1">CCUG 73412</strain>
    </source>
</reference>
<dbReference type="AlphaFoldDB" id="A0AAW6TE98"/>
<gene>
    <name evidence="1" type="ORF">E6P75_08745</name>
</gene>
<proteinExistence type="predicted"/>
<organism evidence="1">
    <name type="scientific">Faucicola osloensis</name>
    <name type="common">Moraxella osloensis</name>
    <dbReference type="NCBI Taxonomy" id="34062"/>
    <lineage>
        <taxon>Bacteria</taxon>
        <taxon>Pseudomonadati</taxon>
        <taxon>Pseudomonadota</taxon>
        <taxon>Gammaproteobacteria</taxon>
        <taxon>Moraxellales</taxon>
        <taxon>Moraxellaceae</taxon>
        <taxon>Faucicola</taxon>
    </lineage>
</organism>
<evidence type="ECO:0000313" key="1">
    <source>
        <dbReference type="EMBL" id="MDI4510291.1"/>
    </source>
</evidence>
<comment type="caution">
    <text evidence="1">The sequence shown here is derived from an EMBL/GenBank/DDBJ whole genome shotgun (WGS) entry which is preliminary data.</text>
</comment>
<name>A0AAW6TE98_FAUOS</name>
<dbReference type="EMBL" id="SSCJ01000007">
    <property type="protein sequence ID" value="MDI4510291.1"/>
    <property type="molecule type" value="Genomic_DNA"/>
</dbReference>